<protein>
    <submittedName>
        <fullName evidence="5">ABC transporter ATP-binding protein</fullName>
    </submittedName>
</protein>
<reference evidence="5 6" key="1">
    <citation type="submission" date="2020-03" db="EMBL/GenBank/DDBJ databases">
        <title>WGS of actinomycetes isolated from Thailand.</title>
        <authorList>
            <person name="Thawai C."/>
        </authorList>
    </citation>
    <scope>NUCLEOTIDE SEQUENCE [LARGE SCALE GENOMIC DNA]</scope>
    <source>
        <strain evidence="5 6">FMUSA5-5</strain>
    </source>
</reference>
<evidence type="ECO:0000313" key="6">
    <source>
        <dbReference type="Proteomes" id="UP000696294"/>
    </source>
</evidence>
<sequence>MTGVGPDRRSLGDQEVGEPVLRLEHVTKIYPGATPVVALAEATFTVRRGELVAIVGPSGSGKSTLLHVMGTLDRPTSGIVRIVGQDVARMPDRALARLRAVRIGFVFQQFFLAQQATALENVADGMLYSGARHRTRLPAAARALERVGLGHRLHHRPPKLSGGERQRVAIARALVGDPDIVLADEPTGNLDSASGNAIFALLRELNLDGATIIMITHDRELAARLPRRIEVLDGRIVADTEAGTEAGTETGAARNRR</sequence>
<keyword evidence="6" id="KW-1185">Reference proteome</keyword>
<dbReference type="Gene3D" id="3.40.50.300">
    <property type="entry name" value="P-loop containing nucleotide triphosphate hydrolases"/>
    <property type="match status" value="1"/>
</dbReference>
<dbReference type="PROSITE" id="PS50893">
    <property type="entry name" value="ABC_TRANSPORTER_2"/>
    <property type="match status" value="1"/>
</dbReference>
<name>A0ABX1BQM5_9ACTN</name>
<keyword evidence="3 5" id="KW-0067">ATP-binding</keyword>
<evidence type="ECO:0000259" key="4">
    <source>
        <dbReference type="PROSITE" id="PS50893"/>
    </source>
</evidence>
<evidence type="ECO:0000313" key="5">
    <source>
        <dbReference type="EMBL" id="NJP97063.1"/>
    </source>
</evidence>
<dbReference type="RefSeq" id="WP_168018669.1">
    <property type="nucleotide sequence ID" value="NZ_JAATEP010000059.1"/>
</dbReference>
<evidence type="ECO:0000256" key="3">
    <source>
        <dbReference type="ARBA" id="ARBA00022840"/>
    </source>
</evidence>
<dbReference type="SUPFAM" id="SSF52540">
    <property type="entry name" value="P-loop containing nucleoside triphosphate hydrolases"/>
    <property type="match status" value="1"/>
</dbReference>
<dbReference type="SMART" id="SM00382">
    <property type="entry name" value="AAA"/>
    <property type="match status" value="1"/>
</dbReference>
<evidence type="ECO:0000256" key="1">
    <source>
        <dbReference type="ARBA" id="ARBA00022448"/>
    </source>
</evidence>
<dbReference type="EMBL" id="JAATEP010000059">
    <property type="protein sequence ID" value="NJP97063.1"/>
    <property type="molecule type" value="Genomic_DNA"/>
</dbReference>
<proteinExistence type="predicted"/>
<dbReference type="GO" id="GO:0005524">
    <property type="term" value="F:ATP binding"/>
    <property type="evidence" value="ECO:0007669"/>
    <property type="project" value="UniProtKB-KW"/>
</dbReference>
<dbReference type="PANTHER" id="PTHR24220">
    <property type="entry name" value="IMPORT ATP-BINDING PROTEIN"/>
    <property type="match status" value="1"/>
</dbReference>
<dbReference type="CDD" id="cd03255">
    <property type="entry name" value="ABC_MJ0796_LolCDE_FtsE"/>
    <property type="match status" value="1"/>
</dbReference>
<keyword evidence="2" id="KW-0547">Nucleotide-binding</keyword>
<organism evidence="5 6">
    <name type="scientific">Nonomuraea composti</name>
    <dbReference type="NCBI Taxonomy" id="2720023"/>
    <lineage>
        <taxon>Bacteria</taxon>
        <taxon>Bacillati</taxon>
        <taxon>Actinomycetota</taxon>
        <taxon>Actinomycetes</taxon>
        <taxon>Streptosporangiales</taxon>
        <taxon>Streptosporangiaceae</taxon>
        <taxon>Nonomuraea</taxon>
    </lineage>
</organism>
<dbReference type="PANTHER" id="PTHR24220:SF86">
    <property type="entry name" value="ABC TRANSPORTER ABCH.1"/>
    <property type="match status" value="1"/>
</dbReference>
<dbReference type="Proteomes" id="UP000696294">
    <property type="component" value="Unassembled WGS sequence"/>
</dbReference>
<dbReference type="InterPro" id="IPR003439">
    <property type="entry name" value="ABC_transporter-like_ATP-bd"/>
</dbReference>
<dbReference type="InterPro" id="IPR017911">
    <property type="entry name" value="MacB-like_ATP-bd"/>
</dbReference>
<accession>A0ABX1BQM5</accession>
<keyword evidence="1" id="KW-0813">Transport</keyword>
<evidence type="ECO:0000256" key="2">
    <source>
        <dbReference type="ARBA" id="ARBA00022741"/>
    </source>
</evidence>
<dbReference type="PROSITE" id="PS00211">
    <property type="entry name" value="ABC_TRANSPORTER_1"/>
    <property type="match status" value="1"/>
</dbReference>
<feature type="domain" description="ABC transporter" evidence="4">
    <location>
        <begin position="21"/>
        <end position="255"/>
    </location>
</feature>
<comment type="caution">
    <text evidence="5">The sequence shown here is derived from an EMBL/GenBank/DDBJ whole genome shotgun (WGS) entry which is preliminary data.</text>
</comment>
<dbReference type="InterPro" id="IPR017871">
    <property type="entry name" value="ABC_transporter-like_CS"/>
</dbReference>
<dbReference type="InterPro" id="IPR015854">
    <property type="entry name" value="ABC_transpr_LolD-like"/>
</dbReference>
<dbReference type="InterPro" id="IPR003593">
    <property type="entry name" value="AAA+_ATPase"/>
</dbReference>
<dbReference type="InterPro" id="IPR027417">
    <property type="entry name" value="P-loop_NTPase"/>
</dbReference>
<gene>
    <name evidence="5" type="ORF">HCN51_47870</name>
</gene>
<dbReference type="Pfam" id="PF00005">
    <property type="entry name" value="ABC_tran"/>
    <property type="match status" value="1"/>
</dbReference>